<proteinExistence type="predicted"/>
<reference evidence="2" key="2">
    <citation type="submission" date="2020-09" db="EMBL/GenBank/DDBJ databases">
        <authorList>
            <person name="Sun Q."/>
            <person name="Ohkuma M."/>
        </authorList>
    </citation>
    <scope>NUCLEOTIDE SEQUENCE</scope>
    <source>
        <strain evidence="2">JCM 13064</strain>
    </source>
</reference>
<feature type="domain" description="Peptidase C51" evidence="1">
    <location>
        <begin position="40"/>
        <end position="122"/>
    </location>
</feature>
<dbReference type="Pfam" id="PF05257">
    <property type="entry name" value="CHAP"/>
    <property type="match status" value="1"/>
</dbReference>
<reference evidence="2" key="1">
    <citation type="journal article" date="2014" name="Int. J. Syst. Evol. Microbiol.">
        <title>Complete genome sequence of Corynebacterium casei LMG S-19264T (=DSM 44701T), isolated from a smear-ripened cheese.</title>
        <authorList>
            <consortium name="US DOE Joint Genome Institute (JGI-PGF)"/>
            <person name="Walter F."/>
            <person name="Albersmeier A."/>
            <person name="Kalinowski J."/>
            <person name="Ruckert C."/>
        </authorList>
    </citation>
    <scope>NUCLEOTIDE SEQUENCE</scope>
    <source>
        <strain evidence="2">JCM 13064</strain>
    </source>
</reference>
<dbReference type="AlphaFoldDB" id="A0A917VBW9"/>
<dbReference type="RefSeq" id="WP_189160834.1">
    <property type="nucleotide sequence ID" value="NZ_BMNT01000001.1"/>
</dbReference>
<evidence type="ECO:0000313" key="2">
    <source>
        <dbReference type="EMBL" id="GGK61077.1"/>
    </source>
</evidence>
<sequence length="274" mass="30381">MTTLERVRREVQRHIGYREHGTNDTPFNREFGKLPGYPADGYGYPWCHTFVSVCLGRAGLSPDVEFPWTAGCGTGVTWFRARGRFGTVPREGALVYYGPGGGTHVEWVEKVTPGEITTIGGNTSGSLDGRYFNGDGVYRKTVARSSPRIYGYGYPDYEGDDMPSAKEVADAVVERLTYTLTKDLWAVREGLFPEGQKIDPKTFMRQVWAYGKDGYNKDREILARLDAQNEALKAMAEALAAKDAAVDPDALVARIREAIEHVTIRLDAGPEKTD</sequence>
<evidence type="ECO:0000313" key="3">
    <source>
        <dbReference type="Proteomes" id="UP000645217"/>
    </source>
</evidence>
<keyword evidence="3" id="KW-1185">Reference proteome</keyword>
<accession>A0A917VBW9</accession>
<dbReference type="InterPro" id="IPR007921">
    <property type="entry name" value="CHAP_dom"/>
</dbReference>
<gene>
    <name evidence="2" type="ORF">GCM10007964_00240</name>
</gene>
<dbReference type="Proteomes" id="UP000645217">
    <property type="component" value="Unassembled WGS sequence"/>
</dbReference>
<protein>
    <recommendedName>
        <fullName evidence="1">Peptidase C51 domain-containing protein</fullName>
    </recommendedName>
</protein>
<dbReference type="EMBL" id="BMNT01000001">
    <property type="protein sequence ID" value="GGK61077.1"/>
    <property type="molecule type" value="Genomic_DNA"/>
</dbReference>
<comment type="caution">
    <text evidence="2">The sequence shown here is derived from an EMBL/GenBank/DDBJ whole genome shotgun (WGS) entry which is preliminary data.</text>
</comment>
<name>A0A917VBW9_9ACTN</name>
<organism evidence="2 3">
    <name type="scientific">Sphaerisporangium melleum</name>
    <dbReference type="NCBI Taxonomy" id="321316"/>
    <lineage>
        <taxon>Bacteria</taxon>
        <taxon>Bacillati</taxon>
        <taxon>Actinomycetota</taxon>
        <taxon>Actinomycetes</taxon>
        <taxon>Streptosporangiales</taxon>
        <taxon>Streptosporangiaceae</taxon>
        <taxon>Sphaerisporangium</taxon>
    </lineage>
</organism>
<evidence type="ECO:0000259" key="1">
    <source>
        <dbReference type="Pfam" id="PF05257"/>
    </source>
</evidence>